<evidence type="ECO:0000256" key="1">
    <source>
        <dbReference type="SAM" id="MobiDB-lite"/>
    </source>
</evidence>
<accession>A0AAD8ZCF4</accession>
<comment type="caution">
    <text evidence="2">The sequence shown here is derived from an EMBL/GenBank/DDBJ whole genome shotgun (WGS) entry which is preliminary data.</text>
</comment>
<name>A0AAD8ZCF4_9TELE</name>
<dbReference type="Proteomes" id="UP001239994">
    <property type="component" value="Unassembled WGS sequence"/>
</dbReference>
<keyword evidence="3" id="KW-1185">Reference proteome</keyword>
<feature type="non-terminal residue" evidence="2">
    <location>
        <position position="101"/>
    </location>
</feature>
<feature type="compositionally biased region" description="Basic and acidic residues" evidence="1">
    <location>
        <begin position="88"/>
        <end position="101"/>
    </location>
</feature>
<dbReference type="EMBL" id="JAROKS010000014">
    <property type="protein sequence ID" value="KAK1797038.1"/>
    <property type="molecule type" value="Genomic_DNA"/>
</dbReference>
<evidence type="ECO:0000313" key="2">
    <source>
        <dbReference type="EMBL" id="KAK1797038.1"/>
    </source>
</evidence>
<sequence>STHRLDEDLSPHLSELSDLAEFVPDNGGEMTQDWERNPARSPLAFPSTVERISAPLPNTHRHKNKEKSVRVTVPLDRIGSSYLSSRHRKDEPEEHWDHYTE</sequence>
<proteinExistence type="predicted"/>
<protein>
    <submittedName>
        <fullName evidence="2">Uncharacterized protein</fullName>
    </submittedName>
</protein>
<gene>
    <name evidence="2" type="ORF">P4O66_008432</name>
</gene>
<feature type="region of interest" description="Disordered" evidence="1">
    <location>
        <begin position="47"/>
        <end position="101"/>
    </location>
</feature>
<evidence type="ECO:0000313" key="3">
    <source>
        <dbReference type="Proteomes" id="UP001239994"/>
    </source>
</evidence>
<reference evidence="2" key="1">
    <citation type="submission" date="2023-03" db="EMBL/GenBank/DDBJ databases">
        <title>Electrophorus voltai genome.</title>
        <authorList>
            <person name="Bian C."/>
        </authorList>
    </citation>
    <scope>NUCLEOTIDE SEQUENCE</scope>
    <source>
        <strain evidence="2">CB-2022</strain>
        <tissue evidence="2">Muscle</tissue>
    </source>
</reference>
<dbReference type="AlphaFoldDB" id="A0AAD8ZCF4"/>
<organism evidence="2 3">
    <name type="scientific">Electrophorus voltai</name>
    <dbReference type="NCBI Taxonomy" id="2609070"/>
    <lineage>
        <taxon>Eukaryota</taxon>
        <taxon>Metazoa</taxon>
        <taxon>Chordata</taxon>
        <taxon>Craniata</taxon>
        <taxon>Vertebrata</taxon>
        <taxon>Euteleostomi</taxon>
        <taxon>Actinopterygii</taxon>
        <taxon>Neopterygii</taxon>
        <taxon>Teleostei</taxon>
        <taxon>Ostariophysi</taxon>
        <taxon>Gymnotiformes</taxon>
        <taxon>Gymnotoidei</taxon>
        <taxon>Gymnotidae</taxon>
        <taxon>Electrophorus</taxon>
    </lineage>
</organism>